<dbReference type="Pfam" id="PF07785">
    <property type="entry name" value="DUF1623"/>
    <property type="match status" value="1"/>
</dbReference>
<dbReference type="OrthoDB" id="22343at10239"/>
<dbReference type="Proteomes" id="UP000203482">
    <property type="component" value="Segment"/>
</dbReference>
<dbReference type="RefSeq" id="YP_008992133.1">
    <property type="nucleotide sequence ID" value="NC_023177.1"/>
</dbReference>
<proteinExistence type="predicted"/>
<dbReference type="InterPro" id="IPR012428">
    <property type="entry name" value="AcMNPV_Orf117"/>
</dbReference>
<evidence type="ECO:0000313" key="2">
    <source>
        <dbReference type="Proteomes" id="UP000203482"/>
    </source>
</evidence>
<protein>
    <submittedName>
        <fullName evidence="1">Ac117</fullName>
    </submittedName>
</protein>
<evidence type="ECO:0000313" key="1">
    <source>
        <dbReference type="EMBL" id="AHD25528.1"/>
    </source>
</evidence>
<gene>
    <name evidence="1" type="ORF">chmu041</name>
</gene>
<accession>V9XVA8</accession>
<dbReference type="KEGG" id="vg:18126174"/>
<reference evidence="1 2" key="1">
    <citation type="journal article" date="2014" name="Genome Announc.">
        <title>Genome Sequence of an Alphabaculovirus Isolated from Choristoneura murinana.</title>
        <authorList>
            <person name="Rohrmann G.F."/>
            <person name="Erlandson M.A."/>
            <person name="Theilmann D.A."/>
        </authorList>
    </citation>
    <scope>NUCLEOTIDE SEQUENCE [LARGE SCALE GENOMIC DNA]</scope>
    <source>
        <strain evidence="1 2">Darmstadt</strain>
    </source>
</reference>
<dbReference type="EMBL" id="KF894742">
    <property type="protein sequence ID" value="AHD25528.1"/>
    <property type="molecule type" value="Genomic_DNA"/>
</dbReference>
<name>V9XVA8_9ABAC</name>
<dbReference type="GeneID" id="18126174"/>
<keyword evidence="2" id="KW-1185">Reference proteome</keyword>
<sequence length="97" mass="11149">MALTANVLYVSNKLDYVFNLEKCFVVKLLQCYNGDSLALVLTSDTIKCPSHLVYTKDTLTKSHLEVLESATFSEQTFNLLYWKMHNIVKSYNDKFAD</sequence>
<organism evidence="1 2">
    <name type="scientific">Choristoneura murinana nucleopolyhedrovirus</name>
    <dbReference type="NCBI Taxonomy" id="1987479"/>
    <lineage>
        <taxon>Viruses</taxon>
        <taxon>Viruses incertae sedis</taxon>
        <taxon>Naldaviricetes</taxon>
        <taxon>Lefavirales</taxon>
        <taxon>Baculoviridae</taxon>
        <taxon>Alphabaculovirus</taxon>
        <taxon>Alphabaculovirus chomurinanae</taxon>
    </lineage>
</organism>